<sequence>MRTGNLSRQYLRGDIHADPAFPRFRSAANQVHKQGNFGFPAHSRPAARAGCHGRFT</sequence>
<evidence type="ECO:0000313" key="2">
    <source>
        <dbReference type="EMBL" id="SNQ47965.1"/>
    </source>
</evidence>
<name>A0A2I2KQM0_9ACTN</name>
<dbReference type="EMBL" id="FZMO01000125">
    <property type="protein sequence ID" value="SNQ47965.1"/>
    <property type="molecule type" value="Genomic_DNA"/>
</dbReference>
<evidence type="ECO:0000256" key="1">
    <source>
        <dbReference type="SAM" id="MobiDB-lite"/>
    </source>
</evidence>
<feature type="region of interest" description="Disordered" evidence="1">
    <location>
        <begin position="35"/>
        <end position="56"/>
    </location>
</feature>
<evidence type="ECO:0000313" key="3">
    <source>
        <dbReference type="Proteomes" id="UP000234331"/>
    </source>
</evidence>
<proteinExistence type="predicted"/>
<keyword evidence="3" id="KW-1185">Reference proteome</keyword>
<dbReference type="Proteomes" id="UP000234331">
    <property type="component" value="Unassembled WGS sequence"/>
</dbReference>
<dbReference type="AlphaFoldDB" id="A0A2I2KQM0"/>
<accession>A0A2I2KQM0</accession>
<protein>
    <submittedName>
        <fullName evidence="2">Uncharacterized protein</fullName>
    </submittedName>
</protein>
<organism evidence="2 3">
    <name type="scientific">Frankia canadensis</name>
    <dbReference type="NCBI Taxonomy" id="1836972"/>
    <lineage>
        <taxon>Bacteria</taxon>
        <taxon>Bacillati</taxon>
        <taxon>Actinomycetota</taxon>
        <taxon>Actinomycetes</taxon>
        <taxon>Frankiales</taxon>
        <taxon>Frankiaceae</taxon>
        <taxon>Frankia</taxon>
    </lineage>
</organism>
<reference evidence="2 3" key="1">
    <citation type="submission" date="2017-06" db="EMBL/GenBank/DDBJ databases">
        <authorList>
            <person name="Kim H.J."/>
            <person name="Triplett B.A."/>
        </authorList>
    </citation>
    <scope>NUCLEOTIDE SEQUENCE [LARGE SCALE GENOMIC DNA]</scope>
    <source>
        <strain evidence="2">FRACA_ARgP5</strain>
    </source>
</reference>
<gene>
    <name evidence="2" type="ORF">FRACA_2100008</name>
</gene>